<reference evidence="1 2" key="1">
    <citation type="journal article" date="2019" name="Nat. Med.">
        <title>A library of human gut bacterial isolates paired with longitudinal multiomics data enables mechanistic microbiome research.</title>
        <authorList>
            <person name="Poyet M."/>
            <person name="Groussin M."/>
            <person name="Gibbons S.M."/>
            <person name="Avila-Pacheco J."/>
            <person name="Jiang X."/>
            <person name="Kearney S.M."/>
            <person name="Perrotta A.R."/>
            <person name="Berdy B."/>
            <person name="Zhao S."/>
            <person name="Lieberman T.D."/>
            <person name="Swanson P.K."/>
            <person name="Smith M."/>
            <person name="Roesemann S."/>
            <person name="Alexander J.E."/>
            <person name="Rich S.A."/>
            <person name="Livny J."/>
            <person name="Vlamakis H."/>
            <person name="Clish C."/>
            <person name="Bullock K."/>
            <person name="Deik A."/>
            <person name="Scott J."/>
            <person name="Pierce K.A."/>
            <person name="Xavier R.J."/>
            <person name="Alm E.J."/>
        </authorList>
    </citation>
    <scope>NUCLEOTIDE SEQUENCE [LARGE SCALE GENOMIC DNA]</scope>
    <source>
        <strain evidence="1 2">BIOML-A1</strain>
    </source>
</reference>
<organism evidence="1 2">
    <name type="scientific">Lachnospira eligens</name>
    <dbReference type="NCBI Taxonomy" id="39485"/>
    <lineage>
        <taxon>Bacteria</taxon>
        <taxon>Bacillati</taxon>
        <taxon>Bacillota</taxon>
        <taxon>Clostridia</taxon>
        <taxon>Lachnospirales</taxon>
        <taxon>Lachnospiraceae</taxon>
        <taxon>Lachnospira</taxon>
    </lineage>
</organism>
<proteinExistence type="predicted"/>
<dbReference type="AlphaFoldDB" id="A0A7C9LE51"/>
<protein>
    <submittedName>
        <fullName evidence="1">DUF2971 domain-containing protein</fullName>
    </submittedName>
</protein>
<name>A0A7C9LE51_9FIRM</name>
<dbReference type="EMBL" id="WKRD01000011">
    <property type="protein sequence ID" value="MSC58373.1"/>
    <property type="molecule type" value="Genomic_DNA"/>
</dbReference>
<accession>A0A7C9LE51</accession>
<dbReference type="Pfam" id="PF11185">
    <property type="entry name" value="DUF2971"/>
    <property type="match status" value="1"/>
</dbReference>
<dbReference type="Proteomes" id="UP000481964">
    <property type="component" value="Unassembled WGS sequence"/>
</dbReference>
<sequence length="317" mass="37810">MDKILYHYCSTQKMYGIMSGRQLRMSDITKSNDYDEVYMFFPGIIYAMRDVYYKNSFPFEFAGETDERGMEILFRLAYDYFKMEFDKGGVTNFVICFCEEGDKLSQWRGYADNGRGVSIGFSERELTQYSGKYKDIITMGKVKYKTVEEINDIIISKANNLLNELKNLRKWIIDNLHCDDSKQEEYMIFFFIQMLNMVFMDSLQYKNVSFQEENEWRMFFKYPITKKTELIYGEERNKSVLFDEMVEVMKNKIDFNILNDDIVPYFHLELSDISEKPIKEVISGPNNHILLKDFQLLCGKYKYNDVAFRYSKISYRG</sequence>
<comment type="caution">
    <text evidence="1">The sequence shown here is derived from an EMBL/GenBank/DDBJ whole genome shotgun (WGS) entry which is preliminary data.</text>
</comment>
<evidence type="ECO:0000313" key="2">
    <source>
        <dbReference type="Proteomes" id="UP000481964"/>
    </source>
</evidence>
<evidence type="ECO:0000313" key="1">
    <source>
        <dbReference type="EMBL" id="MSC58373.1"/>
    </source>
</evidence>
<gene>
    <name evidence="1" type="ORF">GKE48_13105</name>
</gene>
<dbReference type="InterPro" id="IPR021352">
    <property type="entry name" value="DUF2971"/>
</dbReference>